<dbReference type="eggNOG" id="COG2114">
    <property type="taxonomic scope" value="Bacteria"/>
</dbReference>
<name>A0A0H4WVF8_9BACT</name>
<proteinExistence type="predicted"/>
<feature type="transmembrane region" description="Helical" evidence="2">
    <location>
        <begin position="71"/>
        <end position="92"/>
    </location>
</feature>
<dbReference type="SUPFAM" id="SSF55073">
    <property type="entry name" value="Nucleotide cyclase"/>
    <property type="match status" value="1"/>
</dbReference>
<dbReference type="EMBL" id="CP012109">
    <property type="protein sequence ID" value="AKQ67386.1"/>
    <property type="molecule type" value="Genomic_DNA"/>
</dbReference>
<dbReference type="SMART" id="SM00044">
    <property type="entry name" value="CYCc"/>
    <property type="match status" value="1"/>
</dbReference>
<reference evidence="4 5" key="1">
    <citation type="journal article" date="2016" name="PLoS ONE">
        <title>Complete Genome Sequence and Comparative Genomics of a Novel Myxobacterium Myxococcus hansupus.</title>
        <authorList>
            <person name="Sharma G."/>
            <person name="Narwani T."/>
            <person name="Subramanian S."/>
        </authorList>
    </citation>
    <scope>NUCLEOTIDE SEQUENCE [LARGE SCALE GENOMIC DNA]</scope>
    <source>
        <strain evidence="5">mixupus</strain>
    </source>
</reference>
<feature type="transmembrane region" description="Helical" evidence="2">
    <location>
        <begin position="177"/>
        <end position="198"/>
    </location>
</feature>
<keyword evidence="2" id="KW-0812">Transmembrane</keyword>
<dbReference type="KEGG" id="mym:A176_004298"/>
<dbReference type="Gene3D" id="3.30.70.1230">
    <property type="entry name" value="Nucleotide cyclase"/>
    <property type="match status" value="1"/>
</dbReference>
<evidence type="ECO:0000313" key="5">
    <source>
        <dbReference type="Proteomes" id="UP000009026"/>
    </source>
</evidence>
<dbReference type="PROSITE" id="PS50125">
    <property type="entry name" value="GUANYLATE_CYCLASE_2"/>
    <property type="match status" value="1"/>
</dbReference>
<protein>
    <submittedName>
        <fullName evidence="4">Adenylate cyclase</fullName>
    </submittedName>
</protein>
<dbReference type="InterPro" id="IPR029787">
    <property type="entry name" value="Nucleotide_cyclase"/>
</dbReference>
<dbReference type="AlphaFoldDB" id="A0A0H4WVF8"/>
<keyword evidence="2" id="KW-0472">Membrane</keyword>
<dbReference type="Proteomes" id="UP000009026">
    <property type="component" value="Chromosome"/>
</dbReference>
<dbReference type="GO" id="GO:0035556">
    <property type="term" value="P:intracellular signal transduction"/>
    <property type="evidence" value="ECO:0007669"/>
    <property type="project" value="InterPro"/>
</dbReference>
<dbReference type="RefSeq" id="WP_002634879.1">
    <property type="nucleotide sequence ID" value="NZ_CP012109.1"/>
</dbReference>
<feature type="domain" description="Guanylate cyclase" evidence="3">
    <location>
        <begin position="244"/>
        <end position="377"/>
    </location>
</feature>
<evidence type="ECO:0000313" key="4">
    <source>
        <dbReference type="EMBL" id="AKQ67386.1"/>
    </source>
</evidence>
<accession>A0A0H4WVF8</accession>
<feature type="transmembrane region" description="Helical" evidence="2">
    <location>
        <begin position="129"/>
        <end position="147"/>
    </location>
</feature>
<feature type="transmembrane region" description="Helical" evidence="2">
    <location>
        <begin position="99"/>
        <end position="117"/>
    </location>
</feature>
<dbReference type="Pfam" id="PF00211">
    <property type="entry name" value="Guanylate_cyc"/>
    <property type="match status" value="1"/>
</dbReference>
<dbReference type="InterPro" id="IPR050697">
    <property type="entry name" value="Adenylyl/Guanylyl_Cyclase_3/4"/>
</dbReference>
<feature type="region of interest" description="Disordered" evidence="1">
    <location>
        <begin position="1"/>
        <end position="23"/>
    </location>
</feature>
<keyword evidence="5" id="KW-1185">Reference proteome</keyword>
<feature type="transmembrane region" description="Helical" evidence="2">
    <location>
        <begin position="47"/>
        <end position="65"/>
    </location>
</feature>
<keyword evidence="2" id="KW-1133">Transmembrane helix</keyword>
<dbReference type="InterPro" id="IPR001054">
    <property type="entry name" value="A/G_cyclase"/>
</dbReference>
<dbReference type="GO" id="GO:0004016">
    <property type="term" value="F:adenylate cyclase activity"/>
    <property type="evidence" value="ECO:0007669"/>
    <property type="project" value="UniProtKB-ARBA"/>
</dbReference>
<evidence type="ECO:0000259" key="3">
    <source>
        <dbReference type="PROSITE" id="PS50125"/>
    </source>
</evidence>
<dbReference type="CDD" id="cd07302">
    <property type="entry name" value="CHD"/>
    <property type="match status" value="1"/>
</dbReference>
<sequence>MRLNPTSATGPAGPEMPDAPLPEGSQDLVSQALDVERYHHARQMARLRLVAVTLLLGVALHQSTLSAKADWAVYLVPLGGYWLCTVLGMVAVARWRHGVWWAGLTLAFVDAPAIYWMQHLAIPVSPSPGGVAGFSLGIYTVLVLLAALSLRRSVTAIVMTVAAIAEVRLQYEAGIGAGAQIAAVVLLGITAAGAHYLLGRIRTLSAAVSREELKRARLGRYFSPSVADRLQRQASLPPELREVTVLFADLRDFTALSERMPPEQVVEVLNEYYGRMVEVVFRHGGTLDKFIGDALMVYFGAPLDDAHHPLSAVRCALDMVAELEAVNAERAARGVPGLRMGVGIHTGPVVLGNIGSTTRRLEYTAIGDTVNVASRIEQLTKGAGVPVLASQATRERCAETFDWVSVAPASVPGKRLPVATFSPSVGQVGAIRAAG</sequence>
<evidence type="ECO:0000256" key="2">
    <source>
        <dbReference type="SAM" id="Phobius"/>
    </source>
</evidence>
<gene>
    <name evidence="4" type="ORF">A176_004298</name>
</gene>
<dbReference type="PANTHER" id="PTHR43081:SF1">
    <property type="entry name" value="ADENYLATE CYCLASE, TERMINAL-DIFFERENTIATION SPECIFIC"/>
    <property type="match status" value="1"/>
</dbReference>
<organism evidence="4 5">
    <name type="scientific">Pseudomyxococcus hansupus</name>
    <dbReference type="NCBI Taxonomy" id="1297742"/>
    <lineage>
        <taxon>Bacteria</taxon>
        <taxon>Pseudomonadati</taxon>
        <taxon>Myxococcota</taxon>
        <taxon>Myxococcia</taxon>
        <taxon>Myxococcales</taxon>
        <taxon>Cystobacterineae</taxon>
        <taxon>Myxococcaceae</taxon>
        <taxon>Pseudomyxococcus</taxon>
    </lineage>
</organism>
<evidence type="ECO:0000256" key="1">
    <source>
        <dbReference type="SAM" id="MobiDB-lite"/>
    </source>
</evidence>
<dbReference type="GO" id="GO:0009190">
    <property type="term" value="P:cyclic nucleotide biosynthetic process"/>
    <property type="evidence" value="ECO:0007669"/>
    <property type="project" value="InterPro"/>
</dbReference>
<dbReference type="PANTHER" id="PTHR43081">
    <property type="entry name" value="ADENYLATE CYCLASE, TERMINAL-DIFFERENTIATION SPECIFIC-RELATED"/>
    <property type="match status" value="1"/>
</dbReference>
<dbReference type="PATRIC" id="fig|1297742.4.peg.4340"/>
<dbReference type="STRING" id="1297742.A176_004298"/>